<dbReference type="OrthoDB" id="9794826at2"/>
<evidence type="ECO:0000313" key="4">
    <source>
        <dbReference type="EMBL" id="ABW68881.1"/>
    </source>
</evidence>
<evidence type="ECO:0000313" key="5">
    <source>
        <dbReference type="Proteomes" id="UP000008561"/>
    </source>
</evidence>
<sequence>MGGILHRLFLGRAFFALSLALLLLTGVVPSVCAATLAKEEVRSVLQESTQALLSGSAFSPALEEKQQALRETLQSGAIKRAELSAMLEESIVPILEKHRTSRYILKDLPAKFDKLVAPYMEWEEVKAVVWKACSALIPDGEQLMLKIGTLAPPGTPWLNVPETLLVPQMAKLSNNKVVIKIYGGGTMGEDTDILRKMDIGQLEGCGCTALGILAASPETAVLLLPGLFNNYDEIDYIYEKFRRRLDRAFEEKGYILAALIDTGFFHVFTKNKITGLADLKKQKVLTWFGIMETTLFRELGIDATPVAVPEVVSALSTGLANANLAPAAWMLGMQAYQYANYYTTPALLYSPAAVVVSTQTKDRFRKQFGMSELFADNITELLVYEVSTLETEWRKQIRDYDAKSLKAFEAKCGMKPVVLSQADRQALEKAAKGVQAKLAGKAFPEDLMNEIIKALEDYRAGGTGR</sequence>
<proteinExistence type="inferred from homology"/>
<dbReference type="RefSeq" id="WP_012176492.1">
    <property type="nucleotide sequence ID" value="NC_009943.1"/>
</dbReference>
<dbReference type="eggNOG" id="COG1638">
    <property type="taxonomic scope" value="Bacteria"/>
</dbReference>
<dbReference type="STRING" id="96561.Dole_3078"/>
<evidence type="ECO:0000256" key="3">
    <source>
        <dbReference type="ARBA" id="ARBA00022729"/>
    </source>
</evidence>
<comment type="similarity">
    <text evidence="1">Belongs to the bacterial solute-binding protein 7 family.</text>
</comment>
<keyword evidence="3" id="KW-0732">Signal</keyword>
<dbReference type="KEGG" id="dol:Dole_3078"/>
<dbReference type="PANTHER" id="PTHR33376">
    <property type="match status" value="1"/>
</dbReference>
<dbReference type="GO" id="GO:0055085">
    <property type="term" value="P:transmembrane transport"/>
    <property type="evidence" value="ECO:0007669"/>
    <property type="project" value="InterPro"/>
</dbReference>
<dbReference type="AlphaFoldDB" id="A8ZZK9"/>
<dbReference type="InterPro" id="IPR018389">
    <property type="entry name" value="DctP_fam"/>
</dbReference>
<dbReference type="Proteomes" id="UP000008561">
    <property type="component" value="Chromosome"/>
</dbReference>
<evidence type="ECO:0000256" key="1">
    <source>
        <dbReference type="ARBA" id="ARBA00009023"/>
    </source>
</evidence>
<evidence type="ECO:0000256" key="2">
    <source>
        <dbReference type="ARBA" id="ARBA00022448"/>
    </source>
</evidence>
<dbReference type="PANTHER" id="PTHR33376:SF7">
    <property type="entry name" value="C4-DICARBOXYLATE-BINDING PROTEIN DCTB"/>
    <property type="match status" value="1"/>
</dbReference>
<organism evidence="4 5">
    <name type="scientific">Desulfosudis oleivorans (strain DSM 6200 / JCM 39069 / Hxd3)</name>
    <name type="common">Desulfococcus oleovorans</name>
    <dbReference type="NCBI Taxonomy" id="96561"/>
    <lineage>
        <taxon>Bacteria</taxon>
        <taxon>Pseudomonadati</taxon>
        <taxon>Thermodesulfobacteriota</taxon>
        <taxon>Desulfobacteria</taxon>
        <taxon>Desulfobacterales</taxon>
        <taxon>Desulfosudaceae</taxon>
        <taxon>Desulfosudis</taxon>
    </lineage>
</organism>
<name>A8ZZK9_DESOH</name>
<dbReference type="Gene3D" id="3.40.190.170">
    <property type="entry name" value="Bacterial extracellular solute-binding protein, family 7"/>
    <property type="match status" value="1"/>
</dbReference>
<keyword evidence="2" id="KW-0813">Transport</keyword>
<dbReference type="HOGENOM" id="CLU_036176_6_1_7"/>
<dbReference type="EMBL" id="CP000859">
    <property type="protein sequence ID" value="ABW68881.1"/>
    <property type="molecule type" value="Genomic_DNA"/>
</dbReference>
<dbReference type="InterPro" id="IPR038404">
    <property type="entry name" value="TRAP_DctP_sf"/>
</dbReference>
<protein>
    <submittedName>
        <fullName evidence="4">TRAP dicarboxylate transporter-DctP subunit</fullName>
    </submittedName>
</protein>
<dbReference type="NCBIfam" id="NF037995">
    <property type="entry name" value="TRAP_S1"/>
    <property type="match status" value="1"/>
</dbReference>
<gene>
    <name evidence="4" type="ordered locus">Dole_3078</name>
</gene>
<accession>A8ZZK9</accession>
<dbReference type="Pfam" id="PF03480">
    <property type="entry name" value="DctP"/>
    <property type="match status" value="1"/>
</dbReference>
<reference evidence="4 5" key="1">
    <citation type="submission" date="2007-10" db="EMBL/GenBank/DDBJ databases">
        <title>Complete sequence of Desulfococcus oleovorans Hxd3.</title>
        <authorList>
            <consortium name="US DOE Joint Genome Institute"/>
            <person name="Copeland A."/>
            <person name="Lucas S."/>
            <person name="Lapidus A."/>
            <person name="Barry K."/>
            <person name="Glavina del Rio T."/>
            <person name="Dalin E."/>
            <person name="Tice H."/>
            <person name="Pitluck S."/>
            <person name="Kiss H."/>
            <person name="Brettin T."/>
            <person name="Bruce D."/>
            <person name="Detter J.C."/>
            <person name="Han C."/>
            <person name="Schmutz J."/>
            <person name="Larimer F."/>
            <person name="Land M."/>
            <person name="Hauser L."/>
            <person name="Kyrpides N."/>
            <person name="Kim E."/>
            <person name="Wawrik B."/>
            <person name="Richardson P."/>
        </authorList>
    </citation>
    <scope>NUCLEOTIDE SEQUENCE [LARGE SCALE GENOMIC DNA]</scope>
    <source>
        <strain evidence="5">DSM 6200 / JCM 39069 / Hxd3</strain>
    </source>
</reference>
<keyword evidence="5" id="KW-1185">Reference proteome</keyword>